<keyword evidence="4" id="KW-0808">Transferase</keyword>
<evidence type="ECO:0000313" key="12">
    <source>
        <dbReference type="Proteomes" id="UP000014977"/>
    </source>
</evidence>
<evidence type="ECO:0000256" key="6">
    <source>
        <dbReference type="ARBA" id="ARBA00022741"/>
    </source>
</evidence>
<accession>S7VK58</accession>
<dbReference type="AlphaFoldDB" id="S7VK58"/>
<reference evidence="11 12" key="1">
    <citation type="journal article" date="2013" name="Genome Announc.">
        <title>Draft genome sequences for three mercury-methylating, sulfate-reducing bacteria.</title>
        <authorList>
            <person name="Brown S.D."/>
            <person name="Hurt R.A.Jr."/>
            <person name="Gilmour C.C."/>
            <person name="Elias D.A."/>
        </authorList>
    </citation>
    <scope>NUCLEOTIDE SEQUENCE [LARGE SCALE GENOMIC DNA]</scope>
    <source>
        <strain evidence="11 12">DSM 2059</strain>
    </source>
</reference>
<dbReference type="InterPro" id="IPR038763">
    <property type="entry name" value="DHH_sf"/>
</dbReference>
<protein>
    <submittedName>
        <fullName evidence="11">Putative signal transduction protein with CBS domain containing protein</fullName>
    </submittedName>
</protein>
<evidence type="ECO:0000256" key="2">
    <source>
        <dbReference type="ARBA" id="ARBA00007265"/>
    </source>
</evidence>
<keyword evidence="4" id="KW-0548">Nucleotidyltransferase</keyword>
<keyword evidence="9" id="KW-0129">CBS domain</keyword>
<dbReference type="Gene3D" id="3.10.310.30">
    <property type="match status" value="1"/>
</dbReference>
<dbReference type="eggNOG" id="COG0618">
    <property type="taxonomic scope" value="Bacteria"/>
</dbReference>
<dbReference type="SUPFAM" id="SSF54631">
    <property type="entry name" value="CBS-domain pair"/>
    <property type="match status" value="1"/>
</dbReference>
<dbReference type="OrthoDB" id="9805698at2"/>
<dbReference type="EMBL" id="ATHJ01000011">
    <property type="protein sequence ID" value="EPR44953.1"/>
    <property type="molecule type" value="Genomic_DNA"/>
</dbReference>
<keyword evidence="3" id="KW-0819">tRNA processing</keyword>
<dbReference type="SMART" id="SM00116">
    <property type="entry name" value="CBS"/>
    <property type="match status" value="2"/>
</dbReference>
<dbReference type="PANTHER" id="PTHR47788">
    <property type="entry name" value="POLYA POLYMERASE"/>
    <property type="match status" value="1"/>
</dbReference>
<keyword evidence="8" id="KW-0694">RNA-binding</keyword>
<feature type="domain" description="CBS" evidence="10">
    <location>
        <begin position="316"/>
        <end position="374"/>
    </location>
</feature>
<dbReference type="RefSeq" id="WP_020875180.1">
    <property type="nucleotide sequence ID" value="NZ_ATHJ01000011.1"/>
</dbReference>
<comment type="caution">
    <text evidence="11">The sequence shown here is derived from an EMBL/GenBank/DDBJ whole genome shotgun (WGS) entry which is preliminary data.</text>
</comment>
<dbReference type="Pfam" id="PF01368">
    <property type="entry name" value="DHH"/>
    <property type="match status" value="1"/>
</dbReference>
<evidence type="ECO:0000256" key="9">
    <source>
        <dbReference type="PROSITE-ProRule" id="PRU00703"/>
    </source>
</evidence>
<sequence length="433" mass="48002">MRIVTSHKNTDFDGFASIIAGTVLYPGAVPVIPRNINPNVRSFLAIHKDLFDVRTVDEIDLDKVRSLVVVDVNQWHRLDGLRKLKARVDDLEVIVWDHHPDKGDINANWIRHETMGANITLMVRQMRLESKPLTPIQATLFLTGLHEDTGSFMFPATCPEDVMAAAYLMEMGADVNVVASLLRPAYGEKQKNVLFEMLKSEERESINGYKVSFHKIDIDGHVGSLSVVAQMCREILNVDAVFGIFTGQRKGKSIVIGRSNADGLNIGAIMRSLGGGGHPGAGSAMVDFVNPDTIQEMITELIQGNQQASVQISDLMSFPVMTISADASMSDLRKILTEKSCTGLPVVEDGRLVGVISRRDFRKVRKSKDMKAPVRAFMSKDIRTIEPGKSPMQAARLMVKHDIGRLPVVENDEIIGIVTRSDVMLYFYDMLPD</sequence>
<dbReference type="GO" id="GO:0000166">
    <property type="term" value="F:nucleotide binding"/>
    <property type="evidence" value="ECO:0007669"/>
    <property type="project" value="UniProtKB-KW"/>
</dbReference>
<evidence type="ECO:0000256" key="3">
    <source>
        <dbReference type="ARBA" id="ARBA00022694"/>
    </source>
</evidence>
<gene>
    <name evidence="11" type="ORF">dsmv_0989</name>
</gene>
<dbReference type="Pfam" id="PF02272">
    <property type="entry name" value="DHHA1"/>
    <property type="match status" value="1"/>
</dbReference>
<evidence type="ECO:0000313" key="11">
    <source>
        <dbReference type="EMBL" id="EPR44953.1"/>
    </source>
</evidence>
<dbReference type="PROSITE" id="PS51371">
    <property type="entry name" value="CBS"/>
    <property type="match status" value="2"/>
</dbReference>
<dbReference type="GO" id="GO:0003723">
    <property type="term" value="F:RNA binding"/>
    <property type="evidence" value="ECO:0007669"/>
    <property type="project" value="UniProtKB-KW"/>
</dbReference>
<comment type="similarity">
    <text evidence="2">Belongs to the tRNA nucleotidyltransferase/poly(A) polymerase family.</text>
</comment>
<keyword evidence="7" id="KW-0460">Magnesium</keyword>
<dbReference type="Proteomes" id="UP000014977">
    <property type="component" value="Unassembled WGS sequence"/>
</dbReference>
<dbReference type="InterPro" id="IPR001667">
    <property type="entry name" value="DDH_dom"/>
</dbReference>
<dbReference type="GO" id="GO:0008033">
    <property type="term" value="P:tRNA processing"/>
    <property type="evidence" value="ECO:0007669"/>
    <property type="project" value="UniProtKB-KW"/>
</dbReference>
<keyword evidence="5" id="KW-0479">Metal-binding</keyword>
<dbReference type="SUPFAM" id="SSF64182">
    <property type="entry name" value="DHH phosphoesterases"/>
    <property type="match status" value="1"/>
</dbReference>
<evidence type="ECO:0000256" key="5">
    <source>
        <dbReference type="ARBA" id="ARBA00022723"/>
    </source>
</evidence>
<organism evidence="11 12">
    <name type="scientific">Desulfococcus multivorans DSM 2059</name>
    <dbReference type="NCBI Taxonomy" id="1121405"/>
    <lineage>
        <taxon>Bacteria</taxon>
        <taxon>Pseudomonadati</taxon>
        <taxon>Thermodesulfobacteriota</taxon>
        <taxon>Desulfobacteria</taxon>
        <taxon>Desulfobacterales</taxon>
        <taxon>Desulfococcaceae</taxon>
        <taxon>Desulfococcus</taxon>
    </lineage>
</organism>
<name>S7VK58_DESML</name>
<dbReference type="InterPro" id="IPR000644">
    <property type="entry name" value="CBS_dom"/>
</dbReference>
<keyword evidence="6" id="KW-0547">Nucleotide-binding</keyword>
<proteinExistence type="inferred from homology"/>
<dbReference type="InterPro" id="IPR046342">
    <property type="entry name" value="CBS_dom_sf"/>
</dbReference>
<evidence type="ECO:0000256" key="7">
    <source>
        <dbReference type="ARBA" id="ARBA00022842"/>
    </source>
</evidence>
<comment type="cofactor">
    <cofactor evidence="1">
        <name>Mg(2+)</name>
        <dbReference type="ChEBI" id="CHEBI:18420"/>
    </cofactor>
</comment>
<dbReference type="InterPro" id="IPR003156">
    <property type="entry name" value="DHHA1_dom"/>
</dbReference>
<dbReference type="GO" id="GO:0046872">
    <property type="term" value="F:metal ion binding"/>
    <property type="evidence" value="ECO:0007669"/>
    <property type="project" value="UniProtKB-KW"/>
</dbReference>
<dbReference type="STRING" id="897.B2D07_11835"/>
<dbReference type="Gene3D" id="3.90.1640.10">
    <property type="entry name" value="inorganic pyrophosphatase (n-terminal core)"/>
    <property type="match status" value="1"/>
</dbReference>
<dbReference type="PANTHER" id="PTHR47788:SF1">
    <property type="entry name" value="A-ADDING TRNA NUCLEOTIDYLTRANSFERASE"/>
    <property type="match status" value="1"/>
</dbReference>
<keyword evidence="12" id="KW-1185">Reference proteome</keyword>
<dbReference type="PATRIC" id="fig|1121405.3.peg.147"/>
<evidence type="ECO:0000259" key="10">
    <source>
        <dbReference type="PROSITE" id="PS51371"/>
    </source>
</evidence>
<feature type="domain" description="CBS" evidence="10">
    <location>
        <begin position="378"/>
        <end position="433"/>
    </location>
</feature>
<dbReference type="eggNOG" id="COG0517">
    <property type="taxonomic scope" value="Bacteria"/>
</dbReference>
<evidence type="ECO:0000256" key="1">
    <source>
        <dbReference type="ARBA" id="ARBA00001946"/>
    </source>
</evidence>
<dbReference type="Gene3D" id="3.10.580.10">
    <property type="entry name" value="CBS-domain"/>
    <property type="match status" value="1"/>
</dbReference>
<evidence type="ECO:0000256" key="8">
    <source>
        <dbReference type="ARBA" id="ARBA00022884"/>
    </source>
</evidence>
<dbReference type="CDD" id="cd04595">
    <property type="entry name" value="CBS_pair_DHH_polyA_Pol_assoc"/>
    <property type="match status" value="1"/>
</dbReference>
<evidence type="ECO:0000256" key="4">
    <source>
        <dbReference type="ARBA" id="ARBA00022695"/>
    </source>
</evidence>
<dbReference type="GO" id="GO:0016779">
    <property type="term" value="F:nucleotidyltransferase activity"/>
    <property type="evidence" value="ECO:0007669"/>
    <property type="project" value="UniProtKB-KW"/>
</dbReference>
<dbReference type="InterPro" id="IPR052390">
    <property type="entry name" value="tRNA_nt/polyA_polymerase"/>
</dbReference>
<dbReference type="Pfam" id="PF00571">
    <property type="entry name" value="CBS"/>
    <property type="match status" value="2"/>
</dbReference>